<keyword evidence="8 11" id="KW-0274">FAD</keyword>
<dbReference type="SUPFAM" id="SSF54373">
    <property type="entry name" value="FAD-linked reductases, C-terminal domain"/>
    <property type="match status" value="1"/>
</dbReference>
<accession>A0AA87IRS6</accession>
<evidence type="ECO:0000259" key="12">
    <source>
        <dbReference type="Pfam" id="PF01593"/>
    </source>
</evidence>
<dbReference type="PANTHER" id="PTHR42923">
    <property type="entry name" value="PROTOPORPHYRINOGEN OXIDASE"/>
    <property type="match status" value="1"/>
</dbReference>
<dbReference type="Gene3D" id="3.90.660.20">
    <property type="entry name" value="Protoporphyrinogen oxidase, mitochondrial, domain 2"/>
    <property type="match status" value="1"/>
</dbReference>
<evidence type="ECO:0000256" key="6">
    <source>
        <dbReference type="ARBA" id="ARBA00019046"/>
    </source>
</evidence>
<dbReference type="GO" id="GO:0006783">
    <property type="term" value="P:heme biosynthetic process"/>
    <property type="evidence" value="ECO:0007669"/>
    <property type="project" value="UniProtKB-UniRule"/>
</dbReference>
<evidence type="ECO:0000256" key="10">
    <source>
        <dbReference type="ARBA" id="ARBA00023133"/>
    </source>
</evidence>
<evidence type="ECO:0000256" key="9">
    <source>
        <dbReference type="ARBA" id="ARBA00023002"/>
    </source>
</evidence>
<sequence length="467" mass="51614">MKKAVVIGGGITGLSAMYYLQKLNLQENLNLELVLIEREPQLGGKIKTVTGDEFVMEVGADSIVARHASVMPLIEDLGLRGRVVYNGTGISYLYANNVLHAIPKDTVFGIPMNREALFSSTLVSEEGKQTVLKDFDSINESFTRDSSIGEFLEAFFGKELVENQIAPVLSGVYSGNLHELTLASTLPYLVDYKNKYGSIIKGFEANKEFFQGAANKKFISFDGGMQVLIDELENQLEHARILKGAGTKSVIKHNDRYLVELEDGEAIEADYVILATPHQIAQRLLGMAELDTEFDQFLNSSLISVYLGFDVPDERLPEDGTGFIVSQESDLHCNACTWTSRKWRHTSKSHKLLVRLFYKSSHPSYEMLKGLSEEELAKVAMEDVRKSLGIEEAPLAVEVTGWENLMPNYHMAHKTAISALELKMEELVPGIKLAGSSYFGVGIGACIQNGSDLAKIIANELADSEEE</sequence>
<comment type="catalytic activity">
    <reaction evidence="1">
        <text>coproporphyrinogen III + 3 O2 = coproporphyrin III + 3 H2O2</text>
        <dbReference type="Rhea" id="RHEA:43436"/>
        <dbReference type="ChEBI" id="CHEBI:15379"/>
        <dbReference type="ChEBI" id="CHEBI:16240"/>
        <dbReference type="ChEBI" id="CHEBI:57309"/>
        <dbReference type="ChEBI" id="CHEBI:131725"/>
        <dbReference type="EC" id="1.3.3.15"/>
    </reaction>
    <physiologicalReaction direction="left-to-right" evidence="1">
        <dbReference type="Rhea" id="RHEA:43437"/>
    </physiologicalReaction>
</comment>
<dbReference type="NCBIfam" id="NF009081">
    <property type="entry name" value="PRK12416.1"/>
    <property type="match status" value="1"/>
</dbReference>
<comment type="cofactor">
    <cofactor evidence="2 11">
        <name>FAD</name>
        <dbReference type="ChEBI" id="CHEBI:57692"/>
    </cofactor>
</comment>
<evidence type="ECO:0000256" key="4">
    <source>
        <dbReference type="ARBA" id="ARBA00008310"/>
    </source>
</evidence>
<dbReference type="EC" id="1.3.3.15" evidence="5 11"/>
<evidence type="ECO:0000313" key="14">
    <source>
        <dbReference type="Proteomes" id="UP000004725"/>
    </source>
</evidence>
<comment type="function">
    <text evidence="11">Involved in coproporphyrin-dependent heme b biosynthesis. Catalyzes the oxidation of coproporphyrinogen III to coproporphyrin III.</text>
</comment>
<evidence type="ECO:0000256" key="3">
    <source>
        <dbReference type="ARBA" id="ARBA00004744"/>
    </source>
</evidence>
<keyword evidence="10 11" id="KW-0350">Heme biosynthesis</keyword>
<dbReference type="Pfam" id="PF01593">
    <property type="entry name" value="Amino_oxidase"/>
    <property type="match status" value="1"/>
</dbReference>
<evidence type="ECO:0000256" key="1">
    <source>
        <dbReference type="ARBA" id="ARBA00001755"/>
    </source>
</evidence>
<dbReference type="SUPFAM" id="SSF51905">
    <property type="entry name" value="FAD/NAD(P)-binding domain"/>
    <property type="match status" value="1"/>
</dbReference>
<name>A0AA87IRS6_9BACL</name>
<dbReference type="RefSeq" id="WP_006828186.1">
    <property type="nucleotide sequence ID" value="NZ_AJYB01000002.1"/>
</dbReference>
<gene>
    <name evidence="13" type="ORF">A1A1_00800</name>
</gene>
<dbReference type="Proteomes" id="UP000004725">
    <property type="component" value="Unassembled WGS sequence"/>
</dbReference>
<evidence type="ECO:0000256" key="7">
    <source>
        <dbReference type="ARBA" id="ARBA00022630"/>
    </source>
</evidence>
<evidence type="ECO:0000256" key="8">
    <source>
        <dbReference type="ARBA" id="ARBA00022827"/>
    </source>
</evidence>
<comment type="pathway">
    <text evidence="3 11">Porphyrin-containing compound metabolism; protoheme biosynthesis.</text>
</comment>
<protein>
    <recommendedName>
        <fullName evidence="6 11">Coproporphyrinogen III oxidase</fullName>
        <ecNumber evidence="5 11">1.3.3.15</ecNumber>
    </recommendedName>
</protein>
<proteinExistence type="inferred from homology"/>
<organism evidence="13 14">
    <name type="scientific">Planococcus antarcticus DSM 14505</name>
    <dbReference type="NCBI Taxonomy" id="1185653"/>
    <lineage>
        <taxon>Bacteria</taxon>
        <taxon>Bacillati</taxon>
        <taxon>Bacillota</taxon>
        <taxon>Bacilli</taxon>
        <taxon>Bacillales</taxon>
        <taxon>Caryophanaceae</taxon>
        <taxon>Planococcus</taxon>
    </lineage>
</organism>
<reference evidence="13 14" key="1">
    <citation type="journal article" date="2012" name="J. Bacteriol.">
        <title>Genome Sequence of the Antarctic Psychrophile Bacterium Planococcus antarcticus DSM 14505.</title>
        <authorList>
            <person name="Margolles A."/>
            <person name="Gueimonde M."/>
            <person name="Sanchez B."/>
        </authorList>
    </citation>
    <scope>NUCLEOTIDE SEQUENCE [LARGE SCALE GENOMIC DNA]</scope>
    <source>
        <strain evidence="13 14">DSM 14505</strain>
    </source>
</reference>
<evidence type="ECO:0000256" key="5">
    <source>
        <dbReference type="ARBA" id="ARBA00012402"/>
    </source>
</evidence>
<feature type="domain" description="Amine oxidase" evidence="12">
    <location>
        <begin position="11"/>
        <end position="454"/>
    </location>
</feature>
<dbReference type="Gene3D" id="1.10.3110.10">
    <property type="entry name" value="protoporphyrinogen ix oxidase, domain 3"/>
    <property type="match status" value="1"/>
</dbReference>
<dbReference type="PANTHER" id="PTHR42923:SF3">
    <property type="entry name" value="PROTOPORPHYRINOGEN OXIDASE"/>
    <property type="match status" value="1"/>
</dbReference>
<evidence type="ECO:0000256" key="2">
    <source>
        <dbReference type="ARBA" id="ARBA00001974"/>
    </source>
</evidence>
<dbReference type="InterPro" id="IPR036188">
    <property type="entry name" value="FAD/NAD-bd_sf"/>
</dbReference>
<evidence type="ECO:0000313" key="13">
    <source>
        <dbReference type="EMBL" id="EIM08588.1"/>
    </source>
</evidence>
<dbReference type="Gene3D" id="3.50.50.60">
    <property type="entry name" value="FAD/NAD(P)-binding domain"/>
    <property type="match status" value="1"/>
</dbReference>
<comment type="subcellular location">
    <subcellularLocation>
        <location evidence="11">Cytoplasm</location>
    </subcellularLocation>
</comment>
<comment type="similarity">
    <text evidence="4 11">Belongs to the protoporphyrinogen/coproporphyrinogen oxidase family. Coproporphyrinogen III oxidase subfamily.</text>
</comment>
<keyword evidence="11" id="KW-0963">Cytoplasm</keyword>
<dbReference type="NCBIfam" id="TIGR00562">
    <property type="entry name" value="proto_IX_ox"/>
    <property type="match status" value="1"/>
</dbReference>
<keyword evidence="9 11" id="KW-0560">Oxidoreductase</keyword>
<comment type="caution">
    <text evidence="13">The sequence shown here is derived from an EMBL/GenBank/DDBJ whole genome shotgun (WGS) entry which is preliminary data.</text>
</comment>
<keyword evidence="7 11" id="KW-0285">Flavoprotein</keyword>
<dbReference type="InterPro" id="IPR050464">
    <property type="entry name" value="Zeta_carotene_desat/Oxidored"/>
</dbReference>
<evidence type="ECO:0000256" key="11">
    <source>
        <dbReference type="RuleBase" id="RU364052"/>
    </source>
</evidence>
<dbReference type="EMBL" id="AJYB01000002">
    <property type="protein sequence ID" value="EIM08588.1"/>
    <property type="molecule type" value="Genomic_DNA"/>
</dbReference>
<dbReference type="GO" id="GO:0005737">
    <property type="term" value="C:cytoplasm"/>
    <property type="evidence" value="ECO:0007669"/>
    <property type="project" value="UniProtKB-SubCell"/>
</dbReference>
<dbReference type="GO" id="GO:0004729">
    <property type="term" value="F:oxygen-dependent protoporphyrinogen oxidase activity"/>
    <property type="evidence" value="ECO:0007669"/>
    <property type="project" value="UniProtKB-UniRule"/>
</dbReference>
<dbReference type="InterPro" id="IPR004572">
    <property type="entry name" value="Protoporphyrinogen_oxidase"/>
</dbReference>
<dbReference type="InterPro" id="IPR002937">
    <property type="entry name" value="Amino_oxidase"/>
</dbReference>
<dbReference type="AlphaFoldDB" id="A0AA87IRS6"/>